<keyword evidence="1" id="KW-0812">Transmembrane</keyword>
<accession>A0AAD9N341</accession>
<keyword evidence="3" id="KW-1185">Reference proteome</keyword>
<evidence type="ECO:0000313" key="3">
    <source>
        <dbReference type="Proteomes" id="UP001209878"/>
    </source>
</evidence>
<dbReference type="EMBL" id="JAODUO010002269">
    <property type="protein sequence ID" value="KAK2153698.1"/>
    <property type="molecule type" value="Genomic_DNA"/>
</dbReference>
<comment type="caution">
    <text evidence="2">The sequence shown here is derived from an EMBL/GenBank/DDBJ whole genome shotgun (WGS) entry which is preliminary data.</text>
</comment>
<gene>
    <name evidence="2" type="ORF">NP493_2271g00006</name>
</gene>
<keyword evidence="1" id="KW-1133">Transmembrane helix</keyword>
<dbReference type="AlphaFoldDB" id="A0AAD9N341"/>
<dbReference type="Proteomes" id="UP001209878">
    <property type="component" value="Unassembled WGS sequence"/>
</dbReference>
<proteinExistence type="predicted"/>
<reference evidence="2" key="1">
    <citation type="journal article" date="2023" name="Mol. Biol. Evol.">
        <title>Third-Generation Sequencing Reveals the Adaptive Role of the Epigenome in Three Deep-Sea Polychaetes.</title>
        <authorList>
            <person name="Perez M."/>
            <person name="Aroh O."/>
            <person name="Sun Y."/>
            <person name="Lan Y."/>
            <person name="Juniper S.K."/>
            <person name="Young C.R."/>
            <person name="Angers B."/>
            <person name="Qian P.Y."/>
        </authorList>
    </citation>
    <scope>NUCLEOTIDE SEQUENCE</scope>
    <source>
        <strain evidence="2">R07B-5</strain>
    </source>
</reference>
<evidence type="ECO:0000313" key="2">
    <source>
        <dbReference type="EMBL" id="KAK2153698.1"/>
    </source>
</evidence>
<feature type="transmembrane region" description="Helical" evidence="1">
    <location>
        <begin position="57"/>
        <end position="75"/>
    </location>
</feature>
<keyword evidence="1" id="KW-0472">Membrane</keyword>
<evidence type="ECO:0000256" key="1">
    <source>
        <dbReference type="SAM" id="Phobius"/>
    </source>
</evidence>
<sequence length="114" mass="13443">MYNTVIQRMKCVQFLGLHIDEKLDWHEHINKCKNKLTSALYVIKKVNSYLPVSALKTIYYTLVYPYLTYGIILWGSTYKTYLTKLFIIQKNSSFHTQKKLLGTFSPPLYVLKIN</sequence>
<name>A0AAD9N341_RIDPI</name>
<organism evidence="2 3">
    <name type="scientific">Ridgeia piscesae</name>
    <name type="common">Tubeworm</name>
    <dbReference type="NCBI Taxonomy" id="27915"/>
    <lineage>
        <taxon>Eukaryota</taxon>
        <taxon>Metazoa</taxon>
        <taxon>Spiralia</taxon>
        <taxon>Lophotrochozoa</taxon>
        <taxon>Annelida</taxon>
        <taxon>Polychaeta</taxon>
        <taxon>Sedentaria</taxon>
        <taxon>Canalipalpata</taxon>
        <taxon>Sabellida</taxon>
        <taxon>Siboglinidae</taxon>
        <taxon>Ridgeia</taxon>
    </lineage>
</organism>
<protein>
    <submittedName>
        <fullName evidence="2">Uncharacterized protein</fullName>
    </submittedName>
</protein>